<evidence type="ECO:0008006" key="4">
    <source>
        <dbReference type="Google" id="ProtNLM"/>
    </source>
</evidence>
<dbReference type="AlphaFoldDB" id="A0A7K0C9V3"/>
<dbReference type="Proteomes" id="UP000466345">
    <property type="component" value="Unassembled WGS sequence"/>
</dbReference>
<keyword evidence="1" id="KW-0472">Membrane</keyword>
<sequence>MNALITSLGGKLAERWLAGLVLPGVVFVAVTIAAVRLGHGHWADLPLLGRELNRFATGPAARDNGSALLVAVGVVLAAVIAAAVAQHLERVVVAVWTHDGGRLGDVLTRRRRRRWAAAMDRYEAALLAKARMLRFPEARQGPVPDVQGLARACDRIALTEPSRPTWIGDQMLVAGVRVQSSYGLDLAAAWPRLWLLLPEETRGPVVLAQSDFAGAARRVGWGVLYLAVGVVWWPAVVVGIVLGVEGWWQGRGAVAALADLVESVVDLNVGALGAALGHVTEGAFSREDGDAVSRLLRKEM</sequence>
<evidence type="ECO:0000256" key="1">
    <source>
        <dbReference type="SAM" id="Phobius"/>
    </source>
</evidence>
<feature type="transmembrane region" description="Helical" evidence="1">
    <location>
        <begin position="67"/>
        <end position="85"/>
    </location>
</feature>
<dbReference type="EMBL" id="WEGJ01000001">
    <property type="protein sequence ID" value="MQY10235.1"/>
    <property type="molecule type" value="Genomic_DNA"/>
</dbReference>
<protein>
    <recommendedName>
        <fullName evidence="4">Vegetative cell wall protein gp1</fullName>
    </recommendedName>
</protein>
<comment type="caution">
    <text evidence="2">The sequence shown here is derived from an EMBL/GenBank/DDBJ whole genome shotgun (WGS) entry which is preliminary data.</text>
</comment>
<name>A0A7K0C9V3_9ACTN</name>
<keyword evidence="3" id="KW-1185">Reference proteome</keyword>
<organism evidence="2 3">
    <name type="scientific">Streptomyces smaragdinus</name>
    <dbReference type="NCBI Taxonomy" id="2585196"/>
    <lineage>
        <taxon>Bacteria</taxon>
        <taxon>Bacillati</taxon>
        <taxon>Actinomycetota</taxon>
        <taxon>Actinomycetes</taxon>
        <taxon>Kitasatosporales</taxon>
        <taxon>Streptomycetaceae</taxon>
        <taxon>Streptomyces</taxon>
    </lineage>
</organism>
<accession>A0A7K0C9V3</accession>
<proteinExistence type="predicted"/>
<keyword evidence="1" id="KW-1133">Transmembrane helix</keyword>
<dbReference type="OrthoDB" id="529448at2"/>
<evidence type="ECO:0000313" key="2">
    <source>
        <dbReference type="EMBL" id="MQY10235.1"/>
    </source>
</evidence>
<dbReference type="RefSeq" id="WP_153449574.1">
    <property type="nucleotide sequence ID" value="NZ_WEGJ01000001.1"/>
</dbReference>
<gene>
    <name evidence="2" type="ORF">SRB5_03420</name>
</gene>
<reference evidence="2 3" key="1">
    <citation type="submission" date="2019-10" db="EMBL/GenBank/DDBJ databases">
        <title>Streptomyces smaragdinus sp. nov. and Streptomyces fabii sp. nov., isolated from the gut of fungus growing-termite Macrotermes natalensis.</title>
        <authorList>
            <person name="Schwitalla J."/>
            <person name="Benndorf R."/>
            <person name="Martin K."/>
            <person name="De Beer W."/>
            <person name="Kaster A.-K."/>
            <person name="Vollmers J."/>
            <person name="Poulsen M."/>
            <person name="Beemelmanns C."/>
        </authorList>
    </citation>
    <scope>NUCLEOTIDE SEQUENCE [LARGE SCALE GENOMIC DNA]</scope>
    <source>
        <strain evidence="2 3">RB5</strain>
    </source>
</reference>
<feature type="transmembrane region" description="Helical" evidence="1">
    <location>
        <begin position="223"/>
        <end position="244"/>
    </location>
</feature>
<evidence type="ECO:0000313" key="3">
    <source>
        <dbReference type="Proteomes" id="UP000466345"/>
    </source>
</evidence>
<keyword evidence="1" id="KW-0812">Transmembrane</keyword>
<feature type="transmembrane region" description="Helical" evidence="1">
    <location>
        <begin position="16"/>
        <end position="37"/>
    </location>
</feature>